<evidence type="ECO:0000313" key="2">
    <source>
        <dbReference type="EMBL" id="WCO68921.1"/>
    </source>
</evidence>
<evidence type="ECO:0000313" key="3">
    <source>
        <dbReference type="Proteomes" id="UP001216390"/>
    </source>
</evidence>
<keyword evidence="3" id="KW-1185">Reference proteome</keyword>
<sequence>MAPLLRLLLVASVLAALLAACGDDPVADEPELEGVATVRVLAEAPAASTEDPEVSGERTVRFRYSSQRCGVRDVEARPQSVAATYTVDTVALIVVPSPADCPAEDQEMVTRGLEVFLDEPVDDRTVSVSVDAP</sequence>
<feature type="signal peptide" evidence="1">
    <location>
        <begin position="1"/>
        <end position="22"/>
    </location>
</feature>
<dbReference type="Proteomes" id="UP001216390">
    <property type="component" value="Chromosome"/>
</dbReference>
<name>A0AAE9YJ00_9ACTN</name>
<organism evidence="2 3">
    <name type="scientific">Iamia majanohamensis</name>
    <dbReference type="NCBI Taxonomy" id="467976"/>
    <lineage>
        <taxon>Bacteria</taxon>
        <taxon>Bacillati</taxon>
        <taxon>Actinomycetota</taxon>
        <taxon>Acidimicrobiia</taxon>
        <taxon>Acidimicrobiales</taxon>
        <taxon>Iamiaceae</taxon>
        <taxon>Iamia</taxon>
    </lineage>
</organism>
<dbReference type="AlphaFoldDB" id="A0AAE9YJ00"/>
<feature type="chain" id="PRO_5042068377" description="Lipoprotein" evidence="1">
    <location>
        <begin position="23"/>
        <end position="133"/>
    </location>
</feature>
<keyword evidence="1" id="KW-0732">Signal</keyword>
<dbReference type="KEGG" id="ima:PO878_09315"/>
<proteinExistence type="predicted"/>
<gene>
    <name evidence="2" type="ORF">PO878_09315</name>
</gene>
<dbReference type="RefSeq" id="WP_272738435.1">
    <property type="nucleotide sequence ID" value="NZ_CP116942.1"/>
</dbReference>
<protein>
    <recommendedName>
        <fullName evidence="4">Lipoprotein</fullName>
    </recommendedName>
</protein>
<dbReference type="PROSITE" id="PS51257">
    <property type="entry name" value="PROKAR_LIPOPROTEIN"/>
    <property type="match status" value="1"/>
</dbReference>
<evidence type="ECO:0008006" key="4">
    <source>
        <dbReference type="Google" id="ProtNLM"/>
    </source>
</evidence>
<reference evidence="2" key="1">
    <citation type="submission" date="2023-01" db="EMBL/GenBank/DDBJ databases">
        <title>The diversity of Class Acidimicrobiia in South China Sea sediment environments and the proposal of Iamia marina sp. nov., a novel species of the genus Iamia.</title>
        <authorList>
            <person name="He Y."/>
            <person name="Tian X."/>
        </authorList>
    </citation>
    <scope>NUCLEOTIDE SEQUENCE</scope>
    <source>
        <strain evidence="2">DSM 19957</strain>
    </source>
</reference>
<accession>A0AAE9YJ00</accession>
<evidence type="ECO:0000256" key="1">
    <source>
        <dbReference type="SAM" id="SignalP"/>
    </source>
</evidence>
<dbReference type="EMBL" id="CP116942">
    <property type="protein sequence ID" value="WCO68921.1"/>
    <property type="molecule type" value="Genomic_DNA"/>
</dbReference>